<organism evidence="4 5">
    <name type="scientific">Cyanomargarita calcarea GSE-NOS-MK-12-04C</name>
    <dbReference type="NCBI Taxonomy" id="2839659"/>
    <lineage>
        <taxon>Bacteria</taxon>
        <taxon>Bacillati</taxon>
        <taxon>Cyanobacteriota</taxon>
        <taxon>Cyanophyceae</taxon>
        <taxon>Nostocales</taxon>
        <taxon>Cyanomargaritaceae</taxon>
        <taxon>Cyanomargarita</taxon>
    </lineage>
</organism>
<dbReference type="EMBL" id="JAHHGZ010000007">
    <property type="protein sequence ID" value="MBW4667428.1"/>
    <property type="molecule type" value="Genomic_DNA"/>
</dbReference>
<dbReference type="InterPro" id="IPR036249">
    <property type="entry name" value="Thioredoxin-like_sf"/>
</dbReference>
<feature type="transmembrane region" description="Helical" evidence="2">
    <location>
        <begin position="21"/>
        <end position="41"/>
    </location>
</feature>
<evidence type="ECO:0000256" key="1">
    <source>
        <dbReference type="SAM" id="MobiDB-lite"/>
    </source>
</evidence>
<comment type="caution">
    <text evidence="4">The sequence shown here is derived from an EMBL/GenBank/DDBJ whole genome shotgun (WGS) entry which is preliminary data.</text>
</comment>
<dbReference type="PANTHER" id="PTHR47353:SF1">
    <property type="entry name" value="THIOREDOXIN-LIKE PROTEIN HCF164, CHLOROPLASTIC"/>
    <property type="match status" value="1"/>
</dbReference>
<keyword evidence="2" id="KW-0812">Transmembrane</keyword>
<sequence>MTVNSTEKQVTSAQATMGTRVRNFLIAMVAIALSVALVLGLRTETGSVSLANLDEMSIPLEVAVSNGKPSLVEFYANWCTVCQKMAPDIAALEEQYGDKVNFVMLNVDNTKWLPEMLKYRVDGIPHFLFLGKQGESQAQAIGDQPRTIMANNLEALVTGSSLPYAQPSQAIGQVSKFSAPVAPTSSKDDPRTHGSQVVN</sequence>
<reference evidence="4" key="1">
    <citation type="submission" date="2021-05" db="EMBL/GenBank/DDBJ databases">
        <authorList>
            <person name="Pietrasiak N."/>
            <person name="Ward R."/>
            <person name="Stajich J.E."/>
            <person name="Kurbessoian T."/>
        </authorList>
    </citation>
    <scope>NUCLEOTIDE SEQUENCE</scope>
    <source>
        <strain evidence="4">GSE-NOS-MK-12-04C</strain>
    </source>
</reference>
<feature type="domain" description="Thioredoxin" evidence="3">
    <location>
        <begin position="30"/>
        <end position="158"/>
    </location>
</feature>
<name>A0A951QKM8_9CYAN</name>
<reference evidence="4" key="2">
    <citation type="journal article" date="2022" name="Microbiol. Resour. Announc.">
        <title>Metagenome Sequencing to Explore Phylogenomics of Terrestrial Cyanobacteria.</title>
        <authorList>
            <person name="Ward R.D."/>
            <person name="Stajich J.E."/>
            <person name="Johansen J.R."/>
            <person name="Huntemann M."/>
            <person name="Clum A."/>
            <person name="Foster B."/>
            <person name="Foster B."/>
            <person name="Roux S."/>
            <person name="Palaniappan K."/>
            <person name="Varghese N."/>
            <person name="Mukherjee S."/>
            <person name="Reddy T.B.K."/>
            <person name="Daum C."/>
            <person name="Copeland A."/>
            <person name="Chen I.A."/>
            <person name="Ivanova N.N."/>
            <person name="Kyrpides N.C."/>
            <person name="Shapiro N."/>
            <person name="Eloe-Fadrosh E.A."/>
            <person name="Pietrasiak N."/>
        </authorList>
    </citation>
    <scope>NUCLEOTIDE SEQUENCE</scope>
    <source>
        <strain evidence="4">GSE-NOS-MK-12-04C</strain>
    </source>
</reference>
<keyword evidence="2" id="KW-0472">Membrane</keyword>
<dbReference type="PROSITE" id="PS51352">
    <property type="entry name" value="THIOREDOXIN_2"/>
    <property type="match status" value="1"/>
</dbReference>
<feature type="region of interest" description="Disordered" evidence="1">
    <location>
        <begin position="176"/>
        <end position="199"/>
    </location>
</feature>
<gene>
    <name evidence="4" type="ORF">KME60_08355</name>
</gene>
<dbReference type="GO" id="GO:0016671">
    <property type="term" value="F:oxidoreductase activity, acting on a sulfur group of donors, disulfide as acceptor"/>
    <property type="evidence" value="ECO:0007669"/>
    <property type="project" value="TreeGrafter"/>
</dbReference>
<dbReference type="AlphaFoldDB" id="A0A951QKM8"/>
<evidence type="ECO:0000256" key="2">
    <source>
        <dbReference type="SAM" id="Phobius"/>
    </source>
</evidence>
<dbReference type="Gene3D" id="3.40.30.10">
    <property type="entry name" value="Glutaredoxin"/>
    <property type="match status" value="1"/>
</dbReference>
<dbReference type="InterPro" id="IPR013766">
    <property type="entry name" value="Thioredoxin_domain"/>
</dbReference>
<dbReference type="InterPro" id="IPR044241">
    <property type="entry name" value="TxlA/HCF164"/>
</dbReference>
<evidence type="ECO:0000313" key="4">
    <source>
        <dbReference type="EMBL" id="MBW4667428.1"/>
    </source>
</evidence>
<protein>
    <submittedName>
        <fullName evidence="4">Thioredoxin family protein</fullName>
    </submittedName>
</protein>
<dbReference type="SUPFAM" id="SSF52833">
    <property type="entry name" value="Thioredoxin-like"/>
    <property type="match status" value="1"/>
</dbReference>
<dbReference type="Proteomes" id="UP000729701">
    <property type="component" value="Unassembled WGS sequence"/>
</dbReference>
<accession>A0A951QKM8</accession>
<keyword evidence="2" id="KW-1133">Transmembrane helix</keyword>
<dbReference type="Pfam" id="PF00085">
    <property type="entry name" value="Thioredoxin"/>
    <property type="match status" value="1"/>
</dbReference>
<dbReference type="FunFam" id="3.40.30.10:FF:000423">
    <property type="entry name" value="Thiol:disulfide interchange protein"/>
    <property type="match status" value="1"/>
</dbReference>
<evidence type="ECO:0000259" key="3">
    <source>
        <dbReference type="PROSITE" id="PS51352"/>
    </source>
</evidence>
<proteinExistence type="predicted"/>
<evidence type="ECO:0000313" key="5">
    <source>
        <dbReference type="Proteomes" id="UP000729701"/>
    </source>
</evidence>
<dbReference type="CDD" id="cd02950">
    <property type="entry name" value="TxlA"/>
    <property type="match status" value="1"/>
</dbReference>
<dbReference type="PANTHER" id="PTHR47353">
    <property type="entry name" value="THIOREDOXIN-LIKE PROTEIN HCF164, CHLOROPLASTIC"/>
    <property type="match status" value="1"/>
</dbReference>